<name>A0A0S7BI01_9CHLR</name>
<keyword evidence="5" id="KW-1185">Reference proteome</keyword>
<keyword evidence="1 4" id="KW-0808">Transferase</keyword>
<dbReference type="AlphaFoldDB" id="A0A0S7BI01"/>
<evidence type="ECO:0000313" key="4">
    <source>
        <dbReference type="EMBL" id="GAP13505.1"/>
    </source>
</evidence>
<protein>
    <submittedName>
        <fullName evidence="4">Acetyltransferases</fullName>
    </submittedName>
</protein>
<dbReference type="OrthoDB" id="1821130at2"/>
<keyword evidence="2" id="KW-0012">Acyltransferase</keyword>
<organism evidence="4">
    <name type="scientific">Longilinea arvoryzae</name>
    <dbReference type="NCBI Taxonomy" id="360412"/>
    <lineage>
        <taxon>Bacteria</taxon>
        <taxon>Bacillati</taxon>
        <taxon>Chloroflexota</taxon>
        <taxon>Anaerolineae</taxon>
        <taxon>Anaerolineales</taxon>
        <taxon>Anaerolineaceae</taxon>
        <taxon>Longilinea</taxon>
    </lineage>
</organism>
<dbReference type="EMBL" id="DF967972">
    <property type="protein sequence ID" value="GAP13505.1"/>
    <property type="molecule type" value="Genomic_DNA"/>
</dbReference>
<dbReference type="InterPro" id="IPR050832">
    <property type="entry name" value="Bact_Acetyltransf"/>
</dbReference>
<dbReference type="InterPro" id="IPR016181">
    <property type="entry name" value="Acyl_CoA_acyltransferase"/>
</dbReference>
<dbReference type="InterPro" id="IPR000182">
    <property type="entry name" value="GNAT_dom"/>
</dbReference>
<dbReference type="CDD" id="cd04301">
    <property type="entry name" value="NAT_SF"/>
    <property type="match status" value="1"/>
</dbReference>
<dbReference type="SUPFAM" id="SSF55729">
    <property type="entry name" value="Acyl-CoA N-acyltransferases (Nat)"/>
    <property type="match status" value="1"/>
</dbReference>
<evidence type="ECO:0000256" key="2">
    <source>
        <dbReference type="ARBA" id="ARBA00023315"/>
    </source>
</evidence>
<dbReference type="Gene3D" id="3.40.630.30">
    <property type="match status" value="1"/>
</dbReference>
<dbReference type="STRING" id="360412.LARV_01259"/>
<dbReference type="PANTHER" id="PTHR43877:SF1">
    <property type="entry name" value="ACETYLTRANSFERASE"/>
    <property type="match status" value="1"/>
</dbReference>
<dbReference type="Pfam" id="PF00583">
    <property type="entry name" value="Acetyltransf_1"/>
    <property type="match status" value="1"/>
</dbReference>
<sequence>MAIEYRPMTIDDYDEVIDLWKTTEGVGLSDADSRRSINLFLQRNPNLSVVAREGEKLVGAVLCGHDGRRGYLHHLAVARPYRMHNIGSTLAETCLEHLRTEGIQKCHLFVYEQNYHAIAFWKKTGWAQRVDLVIMSHDIKNG</sequence>
<feature type="domain" description="N-acetyltransferase" evidence="3">
    <location>
        <begin position="3"/>
        <end position="140"/>
    </location>
</feature>
<dbReference type="PANTHER" id="PTHR43877">
    <property type="entry name" value="AMINOALKYLPHOSPHONATE N-ACETYLTRANSFERASE-RELATED-RELATED"/>
    <property type="match status" value="1"/>
</dbReference>
<dbReference type="GO" id="GO:0016747">
    <property type="term" value="F:acyltransferase activity, transferring groups other than amino-acyl groups"/>
    <property type="evidence" value="ECO:0007669"/>
    <property type="project" value="InterPro"/>
</dbReference>
<evidence type="ECO:0000256" key="1">
    <source>
        <dbReference type="ARBA" id="ARBA00022679"/>
    </source>
</evidence>
<gene>
    <name evidence="4" type="ORF">LARV_01259</name>
</gene>
<reference evidence="4" key="1">
    <citation type="submission" date="2015-07" db="EMBL/GenBank/DDBJ databases">
        <title>Draft Genome Sequences of Anaerolinea thermolimosa IMO-1, Bellilinea caldifistulae GOMI-1, Leptolinea tardivitalis YMTK-2, Levilinea saccharolytica KIBI-1,Longilinea arvoryzae KOME-1, Previously Described as Members of the Anaerolineaceae (Chloroflexi).</title>
        <authorList>
            <person name="Sekiguchi Y."/>
            <person name="Ohashi A."/>
            <person name="Matsuura N."/>
            <person name="Tourlousse M.D."/>
        </authorList>
    </citation>
    <scope>NUCLEOTIDE SEQUENCE [LARGE SCALE GENOMIC DNA]</scope>
    <source>
        <strain evidence="4">KOME-1</strain>
    </source>
</reference>
<proteinExistence type="predicted"/>
<accession>A0A0S7BI01</accession>
<dbReference type="Proteomes" id="UP000055060">
    <property type="component" value="Unassembled WGS sequence"/>
</dbReference>
<evidence type="ECO:0000313" key="5">
    <source>
        <dbReference type="Proteomes" id="UP000055060"/>
    </source>
</evidence>
<dbReference type="RefSeq" id="WP_075072838.1">
    <property type="nucleotide sequence ID" value="NZ_DF967972.1"/>
</dbReference>
<dbReference type="PROSITE" id="PS51186">
    <property type="entry name" value="GNAT"/>
    <property type="match status" value="1"/>
</dbReference>
<evidence type="ECO:0000259" key="3">
    <source>
        <dbReference type="PROSITE" id="PS51186"/>
    </source>
</evidence>